<sequence length="137" mass="14831">MQESQTDQTRKVINTFYTAIDNGEVREALGLLSDDFEVTQPPYLPYGGTHRGVPGLKAVFRAVGGWMIPASAEVQFVVVDGDTAVSTAHSRVIGTNAEVVAIEIWRVRDGELTECRVSFHDPRPILAALSSDEGGEA</sequence>
<comment type="caution">
    <text evidence="2">The sequence shown here is derived from an EMBL/GenBank/DDBJ whole genome shotgun (WGS) entry which is preliminary data.</text>
</comment>
<dbReference type="InterPro" id="IPR037401">
    <property type="entry name" value="SnoaL-like"/>
</dbReference>
<protein>
    <submittedName>
        <fullName evidence="2">Nuclear transport factor 2 family protein</fullName>
    </submittedName>
</protein>
<dbReference type="Pfam" id="PF12680">
    <property type="entry name" value="SnoaL_2"/>
    <property type="match status" value="1"/>
</dbReference>
<keyword evidence="3" id="KW-1185">Reference proteome</keyword>
<accession>A0ABT4MEQ2</accession>
<proteinExistence type="predicted"/>
<reference evidence="2" key="1">
    <citation type="submission" date="2022-12" db="EMBL/GenBank/DDBJ databases">
        <authorList>
            <person name="Krivoruchko A.V."/>
            <person name="Elkin A."/>
        </authorList>
    </citation>
    <scope>NUCLEOTIDE SEQUENCE</scope>
    <source>
        <strain evidence="2">IEGM 1391</strain>
    </source>
</reference>
<evidence type="ECO:0000259" key="1">
    <source>
        <dbReference type="Pfam" id="PF12680"/>
    </source>
</evidence>
<dbReference type="Gene3D" id="3.10.450.50">
    <property type="match status" value="1"/>
</dbReference>
<dbReference type="EMBL" id="JAPWIJ010000005">
    <property type="protein sequence ID" value="MCZ4519463.1"/>
    <property type="molecule type" value="Genomic_DNA"/>
</dbReference>
<dbReference type="Proteomes" id="UP001081071">
    <property type="component" value="Unassembled WGS sequence"/>
</dbReference>
<dbReference type="RefSeq" id="WP_269604831.1">
    <property type="nucleotide sequence ID" value="NZ_JAPWIJ010000005.1"/>
</dbReference>
<dbReference type="SUPFAM" id="SSF54427">
    <property type="entry name" value="NTF2-like"/>
    <property type="match status" value="1"/>
</dbReference>
<feature type="domain" description="SnoaL-like" evidence="1">
    <location>
        <begin position="15"/>
        <end position="114"/>
    </location>
</feature>
<organism evidence="2 3">
    <name type="scientific">Rhodococcus ruber</name>
    <dbReference type="NCBI Taxonomy" id="1830"/>
    <lineage>
        <taxon>Bacteria</taxon>
        <taxon>Bacillati</taxon>
        <taxon>Actinomycetota</taxon>
        <taxon>Actinomycetes</taxon>
        <taxon>Mycobacteriales</taxon>
        <taxon>Nocardiaceae</taxon>
        <taxon>Rhodococcus</taxon>
    </lineage>
</organism>
<name>A0ABT4MEQ2_9NOCA</name>
<dbReference type="InterPro" id="IPR032710">
    <property type="entry name" value="NTF2-like_dom_sf"/>
</dbReference>
<evidence type="ECO:0000313" key="2">
    <source>
        <dbReference type="EMBL" id="MCZ4519463.1"/>
    </source>
</evidence>
<gene>
    <name evidence="2" type="ORF">O4220_13145</name>
</gene>
<evidence type="ECO:0000313" key="3">
    <source>
        <dbReference type="Proteomes" id="UP001081071"/>
    </source>
</evidence>